<keyword evidence="2" id="KW-1185">Reference proteome</keyword>
<name>A0ABQ9J1D4_9CUCU</name>
<dbReference type="Proteomes" id="UP001162164">
    <property type="component" value="Unassembled WGS sequence"/>
</dbReference>
<proteinExistence type="predicted"/>
<comment type="caution">
    <text evidence="1">The sequence shown here is derived from an EMBL/GenBank/DDBJ whole genome shotgun (WGS) entry which is preliminary data.</text>
</comment>
<protein>
    <submittedName>
        <fullName evidence="1">Uncharacterized protein</fullName>
    </submittedName>
</protein>
<evidence type="ECO:0000313" key="2">
    <source>
        <dbReference type="Proteomes" id="UP001162164"/>
    </source>
</evidence>
<dbReference type="EMBL" id="JAPWTJ010001585">
    <property type="protein sequence ID" value="KAJ8970728.1"/>
    <property type="molecule type" value="Genomic_DNA"/>
</dbReference>
<accession>A0ABQ9J1D4</accession>
<gene>
    <name evidence="1" type="ORF">NQ317_017386</name>
</gene>
<reference evidence="1" key="1">
    <citation type="journal article" date="2023" name="Insect Mol. Biol.">
        <title>Genome sequencing provides insights into the evolution of gene families encoding plant cell wall-degrading enzymes in longhorned beetles.</title>
        <authorList>
            <person name="Shin N.R."/>
            <person name="Okamura Y."/>
            <person name="Kirsch R."/>
            <person name="Pauchet Y."/>
        </authorList>
    </citation>
    <scope>NUCLEOTIDE SEQUENCE</scope>
    <source>
        <strain evidence="1">MMC_N1</strain>
    </source>
</reference>
<evidence type="ECO:0000313" key="1">
    <source>
        <dbReference type="EMBL" id="KAJ8970728.1"/>
    </source>
</evidence>
<sequence>MYFCADHFDLPNDMVNYIEYHVMGTVSQVRMKPGCTPSKFECQEDRRKRTCSSTERPYALKKQRMMIIAECLNEPEKSCTPNSSLKDISDTSSDGANVREILCEKKANKSVQASITPKFRSKAVQACLD</sequence>
<organism evidence="1 2">
    <name type="scientific">Molorchus minor</name>
    <dbReference type="NCBI Taxonomy" id="1323400"/>
    <lineage>
        <taxon>Eukaryota</taxon>
        <taxon>Metazoa</taxon>
        <taxon>Ecdysozoa</taxon>
        <taxon>Arthropoda</taxon>
        <taxon>Hexapoda</taxon>
        <taxon>Insecta</taxon>
        <taxon>Pterygota</taxon>
        <taxon>Neoptera</taxon>
        <taxon>Endopterygota</taxon>
        <taxon>Coleoptera</taxon>
        <taxon>Polyphaga</taxon>
        <taxon>Cucujiformia</taxon>
        <taxon>Chrysomeloidea</taxon>
        <taxon>Cerambycidae</taxon>
        <taxon>Lamiinae</taxon>
        <taxon>Monochamini</taxon>
        <taxon>Molorchus</taxon>
    </lineage>
</organism>